<feature type="transmembrane region" description="Helical" evidence="7">
    <location>
        <begin position="131"/>
        <end position="152"/>
    </location>
</feature>
<keyword evidence="5 7" id="KW-0472">Membrane</keyword>
<evidence type="ECO:0000256" key="4">
    <source>
        <dbReference type="ARBA" id="ARBA00022989"/>
    </source>
</evidence>
<feature type="transmembrane region" description="Helical" evidence="7">
    <location>
        <begin position="245"/>
        <end position="264"/>
    </location>
</feature>
<feature type="transmembrane region" description="Helical" evidence="7">
    <location>
        <begin position="53"/>
        <end position="77"/>
    </location>
</feature>
<dbReference type="PANTHER" id="PTHR30477:SF18">
    <property type="entry name" value="METAL TRANSPORT SYSTEM MEMBRANE PROTEIN CT_417-RELATED"/>
    <property type="match status" value="1"/>
</dbReference>
<evidence type="ECO:0000256" key="2">
    <source>
        <dbReference type="ARBA" id="ARBA00008034"/>
    </source>
</evidence>
<keyword evidence="6" id="KW-0813">Transport</keyword>
<dbReference type="PANTHER" id="PTHR30477">
    <property type="entry name" value="ABC-TRANSPORTER METAL-BINDING PROTEIN"/>
    <property type="match status" value="1"/>
</dbReference>
<dbReference type="RefSeq" id="WP_188692479.1">
    <property type="nucleotide sequence ID" value="NZ_BMIR01000007.1"/>
</dbReference>
<dbReference type="GO" id="GO:0010043">
    <property type="term" value="P:response to zinc ion"/>
    <property type="evidence" value="ECO:0007669"/>
    <property type="project" value="TreeGrafter"/>
</dbReference>
<dbReference type="InterPro" id="IPR037294">
    <property type="entry name" value="ABC_BtuC-like"/>
</dbReference>
<organism evidence="8 9">
    <name type="scientific">Pullulanibacillus camelliae</name>
    <dbReference type="NCBI Taxonomy" id="1707096"/>
    <lineage>
        <taxon>Bacteria</taxon>
        <taxon>Bacillati</taxon>
        <taxon>Bacillota</taxon>
        <taxon>Bacilli</taxon>
        <taxon>Bacillales</taxon>
        <taxon>Sporolactobacillaceae</taxon>
        <taxon>Pullulanibacillus</taxon>
    </lineage>
</organism>
<dbReference type="GO" id="GO:0043190">
    <property type="term" value="C:ATP-binding cassette (ABC) transporter complex"/>
    <property type="evidence" value="ECO:0007669"/>
    <property type="project" value="InterPro"/>
</dbReference>
<feature type="transmembrane region" description="Helical" evidence="7">
    <location>
        <begin position="172"/>
        <end position="201"/>
    </location>
</feature>
<reference evidence="8" key="1">
    <citation type="journal article" date="2014" name="Int. J. Syst. Evol. Microbiol.">
        <title>Complete genome sequence of Corynebacterium casei LMG S-19264T (=DSM 44701T), isolated from a smear-ripened cheese.</title>
        <authorList>
            <consortium name="US DOE Joint Genome Institute (JGI-PGF)"/>
            <person name="Walter F."/>
            <person name="Albersmeier A."/>
            <person name="Kalinowski J."/>
            <person name="Ruckert C."/>
        </authorList>
    </citation>
    <scope>NUCLEOTIDE SEQUENCE</scope>
    <source>
        <strain evidence="8">CGMCC 1.15371</strain>
    </source>
</reference>
<keyword evidence="9" id="KW-1185">Reference proteome</keyword>
<evidence type="ECO:0000313" key="8">
    <source>
        <dbReference type="EMBL" id="GGE39585.1"/>
    </source>
</evidence>
<name>A0A8J2VSW8_9BACL</name>
<dbReference type="EMBL" id="BMIR01000007">
    <property type="protein sequence ID" value="GGE39585.1"/>
    <property type="molecule type" value="Genomic_DNA"/>
</dbReference>
<evidence type="ECO:0000256" key="5">
    <source>
        <dbReference type="ARBA" id="ARBA00023136"/>
    </source>
</evidence>
<proteinExistence type="inferred from homology"/>
<evidence type="ECO:0000256" key="6">
    <source>
        <dbReference type="RuleBase" id="RU003943"/>
    </source>
</evidence>
<feature type="transmembrane region" description="Helical" evidence="7">
    <location>
        <begin position="89"/>
        <end position="110"/>
    </location>
</feature>
<feature type="transmembrane region" description="Helical" evidence="7">
    <location>
        <begin position="213"/>
        <end position="239"/>
    </location>
</feature>
<dbReference type="AlphaFoldDB" id="A0A8J2VSW8"/>
<feature type="transmembrane region" description="Helical" evidence="7">
    <location>
        <begin position="12"/>
        <end position="32"/>
    </location>
</feature>
<accession>A0A8J2VSW8</accession>
<evidence type="ECO:0000256" key="3">
    <source>
        <dbReference type="ARBA" id="ARBA00022692"/>
    </source>
</evidence>
<reference evidence="8" key="2">
    <citation type="submission" date="2020-09" db="EMBL/GenBank/DDBJ databases">
        <authorList>
            <person name="Sun Q."/>
            <person name="Zhou Y."/>
        </authorList>
    </citation>
    <scope>NUCLEOTIDE SEQUENCE</scope>
    <source>
        <strain evidence="8">CGMCC 1.15371</strain>
    </source>
</reference>
<dbReference type="SUPFAM" id="SSF81345">
    <property type="entry name" value="ABC transporter involved in vitamin B12 uptake, BtuC"/>
    <property type="match status" value="1"/>
</dbReference>
<keyword evidence="4 7" id="KW-1133">Transmembrane helix</keyword>
<comment type="subcellular location">
    <subcellularLocation>
        <location evidence="6">Cell membrane</location>
        <topology evidence="6">Multi-pass membrane protein</topology>
    </subcellularLocation>
    <subcellularLocation>
        <location evidence="1">Membrane</location>
        <topology evidence="1">Multi-pass membrane protein</topology>
    </subcellularLocation>
</comment>
<keyword evidence="3 6" id="KW-0812">Transmembrane</keyword>
<sequence length="282" mass="31527">MKIEFTQHILMHALIGGVMASIICGIIGIIVLEKRLVMMSGGIAHSAIGGMGLGYFFNFAPMIGAVVVAVLASLGIGRFQRRQNETSDVLIGIFWAVSMAIGVFLMDLAGKQVEFEEYLFGNIFTISTLQLWLFLGLMLLLILVFIGLFHAFKAYLFDEEYASVQGLNVRFFEWFLFIVLGFTTILMIKVVGMLLVIALYSAPPAIAKRLTKVFYRVIILTIVLNLFFVLVGVVISYVLHISSGTAIVFLTGITYFTVMTIDLLRTKQRLRRDRLINEDTQT</sequence>
<gene>
    <name evidence="8" type="ORF">GCM10011391_18000</name>
</gene>
<protein>
    <submittedName>
        <fullName evidence="8">Zinc ABC transporter permease</fullName>
    </submittedName>
</protein>
<comment type="caution">
    <text evidence="8">The sequence shown here is derived from an EMBL/GenBank/DDBJ whole genome shotgun (WGS) entry which is preliminary data.</text>
</comment>
<dbReference type="Pfam" id="PF00950">
    <property type="entry name" value="ABC-3"/>
    <property type="match status" value="1"/>
</dbReference>
<comment type="similarity">
    <text evidence="2 6">Belongs to the ABC-3 integral membrane protein family.</text>
</comment>
<dbReference type="GO" id="GO:0055085">
    <property type="term" value="P:transmembrane transport"/>
    <property type="evidence" value="ECO:0007669"/>
    <property type="project" value="InterPro"/>
</dbReference>
<dbReference type="Gene3D" id="1.10.3470.10">
    <property type="entry name" value="ABC transporter involved in vitamin B12 uptake, BtuC"/>
    <property type="match status" value="1"/>
</dbReference>
<dbReference type="Proteomes" id="UP000628775">
    <property type="component" value="Unassembled WGS sequence"/>
</dbReference>
<evidence type="ECO:0000313" key="9">
    <source>
        <dbReference type="Proteomes" id="UP000628775"/>
    </source>
</evidence>
<evidence type="ECO:0000256" key="1">
    <source>
        <dbReference type="ARBA" id="ARBA00004141"/>
    </source>
</evidence>
<dbReference type="InterPro" id="IPR001626">
    <property type="entry name" value="ABC_TroCD"/>
</dbReference>
<evidence type="ECO:0000256" key="7">
    <source>
        <dbReference type="SAM" id="Phobius"/>
    </source>
</evidence>